<organism evidence="1 2">
    <name type="scientific">Schizopora paradoxa</name>
    <dbReference type="NCBI Taxonomy" id="27342"/>
    <lineage>
        <taxon>Eukaryota</taxon>
        <taxon>Fungi</taxon>
        <taxon>Dikarya</taxon>
        <taxon>Basidiomycota</taxon>
        <taxon>Agaricomycotina</taxon>
        <taxon>Agaricomycetes</taxon>
        <taxon>Hymenochaetales</taxon>
        <taxon>Schizoporaceae</taxon>
        <taxon>Schizopora</taxon>
    </lineage>
</organism>
<dbReference type="EMBL" id="KQ086414">
    <property type="protein sequence ID" value="KLO04867.1"/>
    <property type="molecule type" value="Genomic_DNA"/>
</dbReference>
<dbReference type="AlphaFoldDB" id="A0A0H2R0S3"/>
<evidence type="ECO:0000313" key="2">
    <source>
        <dbReference type="Proteomes" id="UP000053477"/>
    </source>
</evidence>
<reference evidence="1 2" key="1">
    <citation type="submission" date="2015-04" db="EMBL/GenBank/DDBJ databases">
        <title>Complete genome sequence of Schizopora paradoxa KUC8140, a cosmopolitan wood degrader in East Asia.</title>
        <authorList>
            <consortium name="DOE Joint Genome Institute"/>
            <person name="Min B."/>
            <person name="Park H."/>
            <person name="Jang Y."/>
            <person name="Kim J.-J."/>
            <person name="Kim K.H."/>
            <person name="Pangilinan J."/>
            <person name="Lipzen A."/>
            <person name="Riley R."/>
            <person name="Grigoriev I.V."/>
            <person name="Spatafora J.W."/>
            <person name="Choi I.-G."/>
        </authorList>
    </citation>
    <scope>NUCLEOTIDE SEQUENCE [LARGE SCALE GENOMIC DNA]</scope>
    <source>
        <strain evidence="1 2">KUC8140</strain>
    </source>
</reference>
<sequence length="95" mass="11025">MEQGRSILHTLRKPSEAAHRTAIHTYIVGLRFQTLEEPKASQHHRAPRCRELEHVAEILVGEELVNGTVRIKYSIRTFACHFQSIDTLRLKAIRR</sequence>
<name>A0A0H2R0S3_9AGAM</name>
<evidence type="ECO:0000313" key="1">
    <source>
        <dbReference type="EMBL" id="KLO04867.1"/>
    </source>
</evidence>
<dbReference type="Proteomes" id="UP000053477">
    <property type="component" value="Unassembled WGS sequence"/>
</dbReference>
<accession>A0A0H2R0S3</accession>
<protein>
    <submittedName>
        <fullName evidence="1">Uncharacterized protein</fullName>
    </submittedName>
</protein>
<gene>
    <name evidence="1" type="ORF">SCHPADRAFT_743636</name>
</gene>
<keyword evidence="2" id="KW-1185">Reference proteome</keyword>
<dbReference type="InParanoid" id="A0A0H2R0S3"/>
<proteinExistence type="predicted"/>